<dbReference type="InterPro" id="IPR000792">
    <property type="entry name" value="Tscrpt_reg_LuxR_C"/>
</dbReference>
<dbReference type="RefSeq" id="WP_165239928.1">
    <property type="nucleotide sequence ID" value="NZ_JAAKZV010000103.1"/>
</dbReference>
<dbReference type="PANTHER" id="PTHR34293:SF1">
    <property type="entry name" value="HTH-TYPE TRANSCRIPTIONAL REGULATOR TRMBL2"/>
    <property type="match status" value="1"/>
</dbReference>
<feature type="domain" description="HTH luxR-type" evidence="1">
    <location>
        <begin position="255"/>
        <end position="313"/>
    </location>
</feature>
<dbReference type="GO" id="GO:0006355">
    <property type="term" value="P:regulation of DNA-templated transcription"/>
    <property type="evidence" value="ECO:0007669"/>
    <property type="project" value="InterPro"/>
</dbReference>
<keyword evidence="3" id="KW-1185">Reference proteome</keyword>
<gene>
    <name evidence="2" type="ORF">G5C51_22265</name>
</gene>
<dbReference type="Gene3D" id="1.10.10.10">
    <property type="entry name" value="Winged helix-like DNA-binding domain superfamily/Winged helix DNA-binding domain"/>
    <property type="match status" value="1"/>
</dbReference>
<dbReference type="AlphaFoldDB" id="A0A6G4U307"/>
<dbReference type="InterPro" id="IPR051797">
    <property type="entry name" value="TrmB-like"/>
</dbReference>
<accession>A0A6G4U307</accession>
<proteinExistence type="predicted"/>
<evidence type="ECO:0000313" key="3">
    <source>
        <dbReference type="Proteomes" id="UP000481583"/>
    </source>
</evidence>
<protein>
    <submittedName>
        <fullName evidence="2">Helix-turn-helix transcriptional regulator</fullName>
    </submittedName>
</protein>
<evidence type="ECO:0000313" key="2">
    <source>
        <dbReference type="EMBL" id="NGN66615.1"/>
    </source>
</evidence>
<organism evidence="2 3">
    <name type="scientific">Streptomyces coryli</name>
    <dbReference type="NCBI Taxonomy" id="1128680"/>
    <lineage>
        <taxon>Bacteria</taxon>
        <taxon>Bacillati</taxon>
        <taxon>Actinomycetota</taxon>
        <taxon>Actinomycetes</taxon>
        <taxon>Kitasatosporales</taxon>
        <taxon>Streptomycetaceae</taxon>
        <taxon>Streptomyces</taxon>
    </lineage>
</organism>
<dbReference type="SUPFAM" id="SSF46894">
    <property type="entry name" value="C-terminal effector domain of the bipartite response regulators"/>
    <property type="match status" value="1"/>
</dbReference>
<dbReference type="EMBL" id="JAAKZV010000103">
    <property type="protein sequence ID" value="NGN66615.1"/>
    <property type="molecule type" value="Genomic_DNA"/>
</dbReference>
<dbReference type="InterPro" id="IPR036388">
    <property type="entry name" value="WH-like_DNA-bd_sf"/>
</dbReference>
<dbReference type="SMART" id="SM00421">
    <property type="entry name" value="HTH_LUXR"/>
    <property type="match status" value="1"/>
</dbReference>
<dbReference type="GO" id="GO:0003677">
    <property type="term" value="F:DNA binding"/>
    <property type="evidence" value="ECO:0007669"/>
    <property type="project" value="InterPro"/>
</dbReference>
<dbReference type="PANTHER" id="PTHR34293">
    <property type="entry name" value="HTH-TYPE TRANSCRIPTIONAL REGULATOR TRMBL2"/>
    <property type="match status" value="1"/>
</dbReference>
<dbReference type="InterPro" id="IPR016032">
    <property type="entry name" value="Sig_transdc_resp-reg_C-effctor"/>
</dbReference>
<sequence>MTTDHRHPVWELCEAGKRLYSQALLDDGLARDESDVDALAPCLLEYALLVPDEDEPGTLRPAMPRIALHRHLRDLENSIAVQHRHIGELADSFSPFLRMATSRLGDSVILLEGKRRIDESIDAAMRTGSGEMLTMQPQSRRTQQDSATGIARMSDFLTRGSRIRTIYTHPTRDDPVIHDLQDHFRAGGRVEVRTVDEVIDRIIIVGTEVAFVPGNPERTSALEIRHPALIMLLRSAFDRLWRYGRPYYDPLETAHEKVSDIQLRIARLMVFEGLQDKDIAAHVGVTVRTVAKHFAALADALGTTNRGQMGYMLAKAGLLDPVDEPER</sequence>
<evidence type="ECO:0000259" key="1">
    <source>
        <dbReference type="SMART" id="SM00421"/>
    </source>
</evidence>
<dbReference type="Proteomes" id="UP000481583">
    <property type="component" value="Unassembled WGS sequence"/>
</dbReference>
<name>A0A6G4U307_9ACTN</name>
<reference evidence="2 3" key="1">
    <citation type="submission" date="2020-02" db="EMBL/GenBank/DDBJ databases">
        <title>Whole-genome analyses of novel actinobacteria.</title>
        <authorList>
            <person name="Sahin N."/>
        </authorList>
    </citation>
    <scope>NUCLEOTIDE SEQUENCE [LARGE SCALE GENOMIC DNA]</scope>
    <source>
        <strain evidence="2 3">A7024</strain>
    </source>
</reference>
<comment type="caution">
    <text evidence="2">The sequence shown here is derived from an EMBL/GenBank/DDBJ whole genome shotgun (WGS) entry which is preliminary data.</text>
</comment>